<accession>A0AAN8SA97</accession>
<dbReference type="AlphaFoldDB" id="A0AAN8SA97"/>
<protein>
    <submittedName>
        <fullName evidence="1">Uncharacterized protein</fullName>
    </submittedName>
</protein>
<proteinExistence type="predicted"/>
<dbReference type="EMBL" id="JAWJWE010000003">
    <property type="protein sequence ID" value="KAK6639631.1"/>
    <property type="molecule type" value="Genomic_DNA"/>
</dbReference>
<dbReference type="Proteomes" id="UP001372834">
    <property type="component" value="Unassembled WGS sequence"/>
</dbReference>
<name>A0AAN8SA97_POLSC</name>
<reference evidence="1 2" key="1">
    <citation type="submission" date="2023-10" db="EMBL/GenBank/DDBJ databases">
        <title>Genomes of two closely related lineages of the louse Polyplax serrata with different host specificities.</title>
        <authorList>
            <person name="Martinu J."/>
            <person name="Tarabai H."/>
            <person name="Stefka J."/>
            <person name="Hypsa V."/>
        </authorList>
    </citation>
    <scope>NUCLEOTIDE SEQUENCE [LARGE SCALE GENOMIC DNA]</scope>
    <source>
        <strain evidence="1">HR10_N</strain>
    </source>
</reference>
<gene>
    <name evidence="1" type="ORF">RUM43_007904</name>
</gene>
<evidence type="ECO:0000313" key="2">
    <source>
        <dbReference type="Proteomes" id="UP001372834"/>
    </source>
</evidence>
<evidence type="ECO:0000313" key="1">
    <source>
        <dbReference type="EMBL" id="KAK6639631.1"/>
    </source>
</evidence>
<organism evidence="1 2">
    <name type="scientific">Polyplax serrata</name>
    <name type="common">Common mouse louse</name>
    <dbReference type="NCBI Taxonomy" id="468196"/>
    <lineage>
        <taxon>Eukaryota</taxon>
        <taxon>Metazoa</taxon>
        <taxon>Ecdysozoa</taxon>
        <taxon>Arthropoda</taxon>
        <taxon>Hexapoda</taxon>
        <taxon>Insecta</taxon>
        <taxon>Pterygota</taxon>
        <taxon>Neoptera</taxon>
        <taxon>Paraneoptera</taxon>
        <taxon>Psocodea</taxon>
        <taxon>Troctomorpha</taxon>
        <taxon>Phthiraptera</taxon>
        <taxon>Anoplura</taxon>
        <taxon>Polyplacidae</taxon>
        <taxon>Polyplax</taxon>
    </lineage>
</organism>
<sequence length="79" mass="9165">MQLTLDSRSWIESFKLSIIHLDLHNHPKLNAVTETEDCSIQFLRKDFLRPKPFTNENPKPETTYIKAEALLHGGSIFLQ</sequence>
<comment type="caution">
    <text evidence="1">The sequence shown here is derived from an EMBL/GenBank/DDBJ whole genome shotgun (WGS) entry which is preliminary data.</text>
</comment>